<proteinExistence type="predicted"/>
<comment type="caution">
    <text evidence="1">The sequence shown here is derived from an EMBL/GenBank/DDBJ whole genome shotgun (WGS) entry which is preliminary data.</text>
</comment>
<dbReference type="Proteomes" id="UP000663823">
    <property type="component" value="Unassembled WGS sequence"/>
</dbReference>
<sequence>GTEVGKLSCATCRECNEPAKLLHDDGDDEGLRPRMETLSRVGSAGLEDLMENTND</sequence>
<dbReference type="EMBL" id="CAJOAX010041910">
    <property type="protein sequence ID" value="CAF4284003.1"/>
    <property type="molecule type" value="Genomic_DNA"/>
</dbReference>
<organism evidence="1 2">
    <name type="scientific">Rotaria sordida</name>
    <dbReference type="NCBI Taxonomy" id="392033"/>
    <lineage>
        <taxon>Eukaryota</taxon>
        <taxon>Metazoa</taxon>
        <taxon>Spiralia</taxon>
        <taxon>Gnathifera</taxon>
        <taxon>Rotifera</taxon>
        <taxon>Eurotatoria</taxon>
        <taxon>Bdelloidea</taxon>
        <taxon>Philodinida</taxon>
        <taxon>Philodinidae</taxon>
        <taxon>Rotaria</taxon>
    </lineage>
</organism>
<feature type="non-terminal residue" evidence="1">
    <location>
        <position position="1"/>
    </location>
</feature>
<name>A0A820GRC8_9BILA</name>
<dbReference type="AlphaFoldDB" id="A0A820GRC8"/>
<evidence type="ECO:0000313" key="1">
    <source>
        <dbReference type="EMBL" id="CAF4284003.1"/>
    </source>
</evidence>
<evidence type="ECO:0000313" key="2">
    <source>
        <dbReference type="Proteomes" id="UP000663823"/>
    </source>
</evidence>
<reference evidence="1" key="1">
    <citation type="submission" date="2021-02" db="EMBL/GenBank/DDBJ databases">
        <authorList>
            <person name="Nowell W R."/>
        </authorList>
    </citation>
    <scope>NUCLEOTIDE SEQUENCE</scope>
</reference>
<protein>
    <submittedName>
        <fullName evidence="1">Uncharacterized protein</fullName>
    </submittedName>
</protein>
<gene>
    <name evidence="1" type="ORF">OTI717_LOCUS41509</name>
</gene>
<accession>A0A820GRC8</accession>